<evidence type="ECO:0000259" key="1">
    <source>
        <dbReference type="Pfam" id="PF04480"/>
    </source>
</evidence>
<dbReference type="EMBL" id="JAVGVR010000001">
    <property type="protein sequence ID" value="MDQ6598081.1"/>
    <property type="molecule type" value="Genomic_DNA"/>
</dbReference>
<keyword evidence="3" id="KW-1185">Reference proteome</keyword>
<dbReference type="InterPro" id="IPR007569">
    <property type="entry name" value="DUF559"/>
</dbReference>
<dbReference type="Proteomes" id="UP001178888">
    <property type="component" value="Unassembled WGS sequence"/>
</dbReference>
<dbReference type="PANTHER" id="PTHR38590:SF1">
    <property type="entry name" value="BLL0828 PROTEIN"/>
    <property type="match status" value="1"/>
</dbReference>
<reference evidence="2" key="1">
    <citation type="submission" date="2023-08" db="EMBL/GenBank/DDBJ databases">
        <title>Nitrogen cycling bacteria in agricultural field soils.</title>
        <authorList>
            <person name="Jang J."/>
        </authorList>
    </citation>
    <scope>NUCLEOTIDE SEQUENCE</scope>
    <source>
        <strain evidence="2">PS3-36</strain>
    </source>
</reference>
<evidence type="ECO:0000313" key="2">
    <source>
        <dbReference type="EMBL" id="MDQ6598081.1"/>
    </source>
</evidence>
<organism evidence="2 3">
    <name type="scientific">Bacillus salipaludis</name>
    <dbReference type="NCBI Taxonomy" id="2547811"/>
    <lineage>
        <taxon>Bacteria</taxon>
        <taxon>Bacillati</taxon>
        <taxon>Bacillota</taxon>
        <taxon>Bacilli</taxon>
        <taxon>Bacillales</taxon>
        <taxon>Bacillaceae</taxon>
        <taxon>Bacillus</taxon>
    </lineage>
</organism>
<dbReference type="Pfam" id="PF04480">
    <property type="entry name" value="DUF559"/>
    <property type="match status" value="1"/>
</dbReference>
<comment type="caution">
    <text evidence="2">The sequence shown here is derived from an EMBL/GenBank/DDBJ whole genome shotgun (WGS) entry which is preliminary data.</text>
</comment>
<dbReference type="PANTHER" id="PTHR38590">
    <property type="entry name" value="BLL0828 PROTEIN"/>
    <property type="match status" value="1"/>
</dbReference>
<dbReference type="AlphaFoldDB" id="A0AA90TQG6"/>
<name>A0AA90TQG6_9BACI</name>
<dbReference type="Gene3D" id="3.40.960.10">
    <property type="entry name" value="VSR Endonuclease"/>
    <property type="match status" value="1"/>
</dbReference>
<proteinExistence type="predicted"/>
<dbReference type="InterPro" id="IPR047216">
    <property type="entry name" value="Endonuclease_DUF559_bact"/>
</dbReference>
<gene>
    <name evidence="2" type="ORF">RCG21_17255</name>
</gene>
<sequence>MEKVCVVCGVPFKNKYKKVKTCGYDCGNELKKRKNEIKRAASIPEGVIDRRPASKKWDTPVIKSCCICGQKFAIPKSLQHRYSTCSDECTSQRHSKLHKKYESIKKKCQWCGKEFYPKPGVVAEKRLFCSDDCRLEALNASNRQHRPPRTGTCIICSTPYRKKRPTQKWCSRECMWKDENYISRRSLSLAELAKGKKPTKIEKWLYEALEEGELNFKKYVPIGAYIVDALLIDYNMIVEVDGRYWHEKKAEHDKLRDIILSKKGYTTVRFSDVVLKNKKKSIQIILESIKEIISLQLNKKNVKEERPYKVFWSREIFKDFQ</sequence>
<dbReference type="SUPFAM" id="SSF52980">
    <property type="entry name" value="Restriction endonuclease-like"/>
    <property type="match status" value="1"/>
</dbReference>
<dbReference type="InterPro" id="IPR011335">
    <property type="entry name" value="Restrct_endonuc-II-like"/>
</dbReference>
<accession>A0AA90TQG6</accession>
<evidence type="ECO:0000313" key="3">
    <source>
        <dbReference type="Proteomes" id="UP001178888"/>
    </source>
</evidence>
<protein>
    <submittedName>
        <fullName evidence="2">DUF559 domain-containing protein</fullName>
    </submittedName>
</protein>
<feature type="domain" description="DUF559" evidence="1">
    <location>
        <begin position="197"/>
        <end position="289"/>
    </location>
</feature>
<dbReference type="RefSeq" id="WP_308913467.1">
    <property type="nucleotide sequence ID" value="NZ_JAVGVR010000001.1"/>
</dbReference>